<accession>A0ABD6S518</accession>
<organism evidence="1 2">
    <name type="scientific">Bacillus thuringiensis</name>
    <dbReference type="NCBI Taxonomy" id="1428"/>
    <lineage>
        <taxon>Bacteria</taxon>
        <taxon>Bacillati</taxon>
        <taxon>Bacillota</taxon>
        <taxon>Bacilli</taxon>
        <taxon>Bacillales</taxon>
        <taxon>Bacillaceae</taxon>
        <taxon>Bacillus</taxon>
        <taxon>Bacillus cereus group</taxon>
    </lineage>
</organism>
<dbReference type="Proteomes" id="UP000219897">
    <property type="component" value="Unassembled WGS sequence"/>
</dbReference>
<evidence type="ECO:0000313" key="1">
    <source>
        <dbReference type="EMBL" id="PER53807.1"/>
    </source>
</evidence>
<dbReference type="AlphaFoldDB" id="A0ABD6S518"/>
<sequence length="69" mass="8218">MSIFIFECYVPADSLVLLKVETYNSIIWSDLIDTYGYKEDFHFRLTINNEHADEINRITYNFLSHPMLP</sequence>
<reference evidence="1 2" key="1">
    <citation type="submission" date="2017-09" db="EMBL/GenBank/DDBJ databases">
        <title>Large-scale bioinformatics analysis of Bacillus genomes uncovers conserved roles of natural products in bacterial physiology.</title>
        <authorList>
            <consortium name="Agbiome Team Llc"/>
            <person name="Bleich R.M."/>
            <person name="Kirk G.J."/>
            <person name="Santa Maria K.C."/>
            <person name="Allen S.E."/>
            <person name="Farag S."/>
            <person name="Shank E.A."/>
            <person name="Bowers A."/>
        </authorList>
    </citation>
    <scope>NUCLEOTIDE SEQUENCE [LARGE SCALE GENOMIC DNA]</scope>
    <source>
        <strain evidence="1 2">AFS005140</strain>
    </source>
</reference>
<dbReference type="EMBL" id="NTYF01000037">
    <property type="protein sequence ID" value="PER53807.1"/>
    <property type="molecule type" value="Genomic_DNA"/>
</dbReference>
<protein>
    <submittedName>
        <fullName evidence="1">Uncharacterized protein</fullName>
    </submittedName>
</protein>
<proteinExistence type="predicted"/>
<evidence type="ECO:0000313" key="2">
    <source>
        <dbReference type="Proteomes" id="UP000219897"/>
    </source>
</evidence>
<gene>
    <name evidence="1" type="ORF">CN495_12305</name>
</gene>
<name>A0ABD6S518_BACTU</name>
<dbReference type="RefSeq" id="WP_098221597.1">
    <property type="nucleotide sequence ID" value="NZ_NTVJ01000002.1"/>
</dbReference>
<comment type="caution">
    <text evidence="1">The sequence shown here is derived from an EMBL/GenBank/DDBJ whole genome shotgun (WGS) entry which is preliminary data.</text>
</comment>